<name>A0A7I8XJJ4_BURXY</name>
<dbReference type="EMBL" id="CAJFDI010000005">
    <property type="protein sequence ID" value="CAD5230500.1"/>
    <property type="molecule type" value="Genomic_DNA"/>
</dbReference>
<dbReference type="Proteomes" id="UP000582659">
    <property type="component" value="Unassembled WGS sequence"/>
</dbReference>
<evidence type="ECO:0000313" key="2">
    <source>
        <dbReference type="Proteomes" id="UP000659654"/>
    </source>
</evidence>
<gene>
    <name evidence="1" type="ORF">BXYJ_LOCUS11018</name>
</gene>
<dbReference type="AlphaFoldDB" id="A0A7I8XJJ4"/>
<protein>
    <submittedName>
        <fullName evidence="1">(pine wood nematode) hypothetical protein</fullName>
    </submittedName>
</protein>
<proteinExistence type="predicted"/>
<organism evidence="1 2">
    <name type="scientific">Bursaphelenchus xylophilus</name>
    <name type="common">Pinewood nematode worm</name>
    <name type="synonym">Aphelenchoides xylophilus</name>
    <dbReference type="NCBI Taxonomy" id="6326"/>
    <lineage>
        <taxon>Eukaryota</taxon>
        <taxon>Metazoa</taxon>
        <taxon>Ecdysozoa</taxon>
        <taxon>Nematoda</taxon>
        <taxon>Chromadorea</taxon>
        <taxon>Rhabditida</taxon>
        <taxon>Tylenchina</taxon>
        <taxon>Tylenchomorpha</taxon>
        <taxon>Aphelenchoidea</taxon>
        <taxon>Aphelenchoididae</taxon>
        <taxon>Bursaphelenchus</taxon>
    </lineage>
</organism>
<comment type="caution">
    <text evidence="1">The sequence shown here is derived from an EMBL/GenBank/DDBJ whole genome shotgun (WGS) entry which is preliminary data.</text>
</comment>
<dbReference type="Proteomes" id="UP000659654">
    <property type="component" value="Unassembled WGS sequence"/>
</dbReference>
<dbReference type="EMBL" id="CAJFCV020000005">
    <property type="protein sequence ID" value="CAG9121452.1"/>
    <property type="molecule type" value="Genomic_DNA"/>
</dbReference>
<reference evidence="1" key="1">
    <citation type="submission" date="2020-09" db="EMBL/GenBank/DDBJ databases">
        <authorList>
            <person name="Kikuchi T."/>
        </authorList>
    </citation>
    <scope>NUCLEOTIDE SEQUENCE</scope>
    <source>
        <strain evidence="1">Ka4C1</strain>
    </source>
</reference>
<accession>A0A7I8XJJ4</accession>
<evidence type="ECO:0000313" key="1">
    <source>
        <dbReference type="EMBL" id="CAD5230500.1"/>
    </source>
</evidence>
<keyword evidence="2" id="KW-1185">Reference proteome</keyword>
<sequence>MGIELIPAQMFTKYLPHFQTGSLLELSTGVLRPITLYVISGEGNRISTTIHRPIFTRPLMILTRPHPRNIAI</sequence>